<keyword evidence="3" id="KW-0902">Two-component regulatory system</keyword>
<dbReference type="PROSITE" id="PS50109">
    <property type="entry name" value="HIS_KIN"/>
    <property type="match status" value="1"/>
</dbReference>
<dbReference type="InterPro" id="IPR003594">
    <property type="entry name" value="HATPase_dom"/>
</dbReference>
<dbReference type="GO" id="GO:0046983">
    <property type="term" value="F:protein dimerization activity"/>
    <property type="evidence" value="ECO:0007669"/>
    <property type="project" value="InterPro"/>
</dbReference>
<dbReference type="Pfam" id="PF07730">
    <property type="entry name" value="HisKA_3"/>
    <property type="match status" value="1"/>
</dbReference>
<keyword evidence="1" id="KW-0808">Transferase</keyword>
<dbReference type="RefSeq" id="WP_119409826.1">
    <property type="nucleotide sequence ID" value="NZ_CP032869.1"/>
</dbReference>
<sequence length="272" mass="30403">MQVSSTQIEQLAILITAVFILAPITLILLVSQYNQRKRKHADETIRMKQNFDTEISRVRVEVHEQTLETVGADLHDHIGQLLSLTNLTLKSINEQNPEKTREKIDSAISLTSKSIQELRLLGKLLQGEQMLKDGLINSVKNEIKWLQKSETVTVEILCPEQEALPGLDANSELMIFRIFQESVNNIIKHAEATIIMISIECSEDLLTLKISDDGCGFDVEEKTNASGHMGISNILNRAELICGTAEILSIPGKGTTVTIKVPYKNNNEHINH</sequence>
<evidence type="ECO:0000313" key="7">
    <source>
        <dbReference type="Proteomes" id="UP000270046"/>
    </source>
</evidence>
<dbReference type="InterPro" id="IPR005467">
    <property type="entry name" value="His_kinase_dom"/>
</dbReference>
<evidence type="ECO:0000256" key="2">
    <source>
        <dbReference type="ARBA" id="ARBA00022777"/>
    </source>
</evidence>
<proteinExistence type="predicted"/>
<dbReference type="CDD" id="cd16917">
    <property type="entry name" value="HATPase_UhpB-NarQ-NarX-like"/>
    <property type="match status" value="1"/>
</dbReference>
<dbReference type="EMBL" id="CP032869">
    <property type="protein sequence ID" value="AYL96224.1"/>
    <property type="molecule type" value="Genomic_DNA"/>
</dbReference>
<organism evidence="6 7">
    <name type="scientific">Mucilaginibacter celer</name>
    <dbReference type="NCBI Taxonomy" id="2305508"/>
    <lineage>
        <taxon>Bacteria</taxon>
        <taxon>Pseudomonadati</taxon>
        <taxon>Bacteroidota</taxon>
        <taxon>Sphingobacteriia</taxon>
        <taxon>Sphingobacteriales</taxon>
        <taxon>Sphingobacteriaceae</taxon>
        <taxon>Mucilaginibacter</taxon>
    </lineage>
</organism>
<keyword evidence="4" id="KW-0812">Transmembrane</keyword>
<accession>A0A494VNG6</accession>
<dbReference type="GO" id="GO:0000155">
    <property type="term" value="F:phosphorelay sensor kinase activity"/>
    <property type="evidence" value="ECO:0007669"/>
    <property type="project" value="InterPro"/>
</dbReference>
<dbReference type="Gene3D" id="3.30.565.10">
    <property type="entry name" value="Histidine kinase-like ATPase, C-terminal domain"/>
    <property type="match status" value="1"/>
</dbReference>
<dbReference type="Pfam" id="PF02518">
    <property type="entry name" value="HATPase_c"/>
    <property type="match status" value="1"/>
</dbReference>
<dbReference type="SMART" id="SM00387">
    <property type="entry name" value="HATPase_c"/>
    <property type="match status" value="1"/>
</dbReference>
<dbReference type="Proteomes" id="UP000270046">
    <property type="component" value="Chromosome"/>
</dbReference>
<evidence type="ECO:0000256" key="3">
    <source>
        <dbReference type="ARBA" id="ARBA00023012"/>
    </source>
</evidence>
<name>A0A494VNG6_9SPHI</name>
<protein>
    <submittedName>
        <fullName evidence="6">Sensor histidine kinase</fullName>
    </submittedName>
</protein>
<keyword evidence="2 6" id="KW-0418">Kinase</keyword>
<evidence type="ECO:0000256" key="4">
    <source>
        <dbReference type="SAM" id="Phobius"/>
    </source>
</evidence>
<evidence type="ECO:0000259" key="5">
    <source>
        <dbReference type="PROSITE" id="PS50109"/>
    </source>
</evidence>
<dbReference type="GO" id="GO:0016020">
    <property type="term" value="C:membrane"/>
    <property type="evidence" value="ECO:0007669"/>
    <property type="project" value="InterPro"/>
</dbReference>
<dbReference type="Gene3D" id="1.20.5.1930">
    <property type="match status" value="1"/>
</dbReference>
<dbReference type="SUPFAM" id="SSF55874">
    <property type="entry name" value="ATPase domain of HSP90 chaperone/DNA topoisomerase II/histidine kinase"/>
    <property type="match status" value="1"/>
</dbReference>
<feature type="domain" description="Histidine kinase" evidence="5">
    <location>
        <begin position="69"/>
        <end position="265"/>
    </location>
</feature>
<keyword evidence="4" id="KW-1133">Transmembrane helix</keyword>
<feature type="transmembrane region" description="Helical" evidence="4">
    <location>
        <begin position="12"/>
        <end position="30"/>
    </location>
</feature>
<dbReference type="PANTHER" id="PTHR24421">
    <property type="entry name" value="NITRATE/NITRITE SENSOR PROTEIN NARX-RELATED"/>
    <property type="match status" value="1"/>
</dbReference>
<dbReference type="InterPro" id="IPR036890">
    <property type="entry name" value="HATPase_C_sf"/>
</dbReference>
<dbReference type="KEGG" id="muh:HYN43_013385"/>
<dbReference type="OrthoDB" id="5401121at2"/>
<evidence type="ECO:0000313" key="6">
    <source>
        <dbReference type="EMBL" id="AYL96224.1"/>
    </source>
</evidence>
<evidence type="ECO:0000256" key="1">
    <source>
        <dbReference type="ARBA" id="ARBA00022679"/>
    </source>
</evidence>
<reference evidence="6 7" key="1">
    <citation type="submission" date="2018-10" db="EMBL/GenBank/DDBJ databases">
        <title>Genome sequencing of Mucilaginibacter sp. HYN0043.</title>
        <authorList>
            <person name="Kim M."/>
            <person name="Yi H."/>
        </authorList>
    </citation>
    <scope>NUCLEOTIDE SEQUENCE [LARGE SCALE GENOMIC DNA]</scope>
    <source>
        <strain evidence="6 7">HYN0043</strain>
    </source>
</reference>
<dbReference type="AlphaFoldDB" id="A0A494VNG6"/>
<keyword evidence="7" id="KW-1185">Reference proteome</keyword>
<dbReference type="InterPro" id="IPR011712">
    <property type="entry name" value="Sig_transdc_His_kin_sub3_dim/P"/>
</dbReference>
<keyword evidence="4" id="KW-0472">Membrane</keyword>
<gene>
    <name evidence="6" type="ORF">HYN43_013385</name>
</gene>
<dbReference type="InterPro" id="IPR050482">
    <property type="entry name" value="Sensor_HK_TwoCompSys"/>
</dbReference>